<feature type="compositionally biased region" description="Polar residues" evidence="1">
    <location>
        <begin position="281"/>
        <end position="291"/>
    </location>
</feature>
<feature type="compositionally biased region" description="Low complexity" evidence="1">
    <location>
        <begin position="50"/>
        <end position="85"/>
    </location>
</feature>
<protein>
    <submittedName>
        <fullName evidence="2">Uncharacterized protein</fullName>
    </submittedName>
</protein>
<evidence type="ECO:0000256" key="1">
    <source>
        <dbReference type="SAM" id="MobiDB-lite"/>
    </source>
</evidence>
<reference evidence="2 3" key="1">
    <citation type="journal article" date="2016" name="Mol. Biol. Evol.">
        <title>Comparative Genomics of Early-Diverging Mushroom-Forming Fungi Provides Insights into the Origins of Lignocellulose Decay Capabilities.</title>
        <authorList>
            <person name="Nagy L.G."/>
            <person name="Riley R."/>
            <person name="Tritt A."/>
            <person name="Adam C."/>
            <person name="Daum C."/>
            <person name="Floudas D."/>
            <person name="Sun H."/>
            <person name="Yadav J.S."/>
            <person name="Pangilinan J."/>
            <person name="Larsson K.H."/>
            <person name="Matsuura K."/>
            <person name="Barry K."/>
            <person name="Labutti K."/>
            <person name="Kuo R."/>
            <person name="Ohm R.A."/>
            <person name="Bhattacharya S.S."/>
            <person name="Shirouzu T."/>
            <person name="Yoshinaga Y."/>
            <person name="Martin F.M."/>
            <person name="Grigoriev I.V."/>
            <person name="Hibbett D.S."/>
        </authorList>
    </citation>
    <scope>NUCLEOTIDE SEQUENCE [LARGE SCALE GENOMIC DNA]</scope>
    <source>
        <strain evidence="2 3">HHB10207 ss-3</strain>
    </source>
</reference>
<organism evidence="2 3">
    <name type="scientific">Sistotremastrum suecicum HHB10207 ss-3</name>
    <dbReference type="NCBI Taxonomy" id="1314776"/>
    <lineage>
        <taxon>Eukaryota</taxon>
        <taxon>Fungi</taxon>
        <taxon>Dikarya</taxon>
        <taxon>Basidiomycota</taxon>
        <taxon>Agaricomycotina</taxon>
        <taxon>Agaricomycetes</taxon>
        <taxon>Sistotremastrales</taxon>
        <taxon>Sistotremastraceae</taxon>
        <taxon>Sistotremastrum</taxon>
    </lineage>
</organism>
<feature type="compositionally biased region" description="Low complexity" evidence="1">
    <location>
        <begin position="263"/>
        <end position="279"/>
    </location>
</feature>
<feature type="compositionally biased region" description="Acidic residues" evidence="1">
    <location>
        <begin position="33"/>
        <end position="45"/>
    </location>
</feature>
<feature type="compositionally biased region" description="Low complexity" evidence="1">
    <location>
        <begin position="238"/>
        <end position="250"/>
    </location>
</feature>
<feature type="compositionally biased region" description="Polar residues" evidence="1">
    <location>
        <begin position="171"/>
        <end position="180"/>
    </location>
</feature>
<feature type="compositionally biased region" description="Polar residues" evidence="1">
    <location>
        <begin position="88"/>
        <end position="110"/>
    </location>
</feature>
<sequence>MSSDESDTVAQFSEQDNGSDAESEFVGVGNDDGGSDGDAETGDDQDVVKSGNGANPSSSNSETCSTSNPPASPSPSQSNNGASPQCDPVSSSESPPSAYDQSSQHSNTETETPESPLKAGDPSIPENKDPTANSCRSDDPTPSCEVDGDSSPLPSQNSPVLDSPAGRDPSEQGSSPSNTSHDSRDTDSEVQTLNDEATDLLHAEARKLMDIIIESAGDRETKGHLELPDRGGGGPDTSSHSHQHSVNNSHTPTRPPSRSHLVPSPATSPASSRSSLISPQRHPSTSASHRSANVFIPS</sequence>
<gene>
    <name evidence="2" type="ORF">SISSUDRAFT_128658</name>
</gene>
<dbReference type="Proteomes" id="UP000076798">
    <property type="component" value="Unassembled WGS sequence"/>
</dbReference>
<evidence type="ECO:0000313" key="2">
    <source>
        <dbReference type="EMBL" id="KZT35824.1"/>
    </source>
</evidence>
<feature type="region of interest" description="Disordered" evidence="1">
    <location>
        <begin position="1"/>
        <end position="198"/>
    </location>
</feature>
<evidence type="ECO:0000313" key="3">
    <source>
        <dbReference type="Proteomes" id="UP000076798"/>
    </source>
</evidence>
<dbReference type="EMBL" id="KV428127">
    <property type="protein sequence ID" value="KZT35824.1"/>
    <property type="molecule type" value="Genomic_DNA"/>
</dbReference>
<dbReference type="AlphaFoldDB" id="A0A166AYN1"/>
<keyword evidence="3" id="KW-1185">Reference proteome</keyword>
<proteinExistence type="predicted"/>
<feature type="compositionally biased region" description="Basic and acidic residues" evidence="1">
    <location>
        <begin position="216"/>
        <end position="229"/>
    </location>
</feature>
<feature type="region of interest" description="Disordered" evidence="1">
    <location>
        <begin position="216"/>
        <end position="298"/>
    </location>
</feature>
<accession>A0A166AYN1</accession>
<name>A0A166AYN1_9AGAM</name>